<comment type="catalytic activity">
    <reaction evidence="15">
        <text>Preferential cleavage: (Ac)2-L-Lys-D-Ala-|-D-Ala. Also transpeptidation of peptidyl-alanyl moieties that are N-acyl substituents of D-alanine.</text>
        <dbReference type="EC" id="3.4.16.4"/>
    </reaction>
</comment>
<evidence type="ECO:0000256" key="17">
    <source>
        <dbReference type="SAM" id="Phobius"/>
    </source>
</evidence>
<keyword evidence="10" id="KW-0133">Cell shape</keyword>
<keyword evidence="11" id="KW-0573">Peptidoglycan synthesis</keyword>
<dbReference type="Pfam" id="PF00905">
    <property type="entry name" value="Transpeptidase"/>
    <property type="match status" value="1"/>
</dbReference>
<evidence type="ECO:0000256" key="7">
    <source>
        <dbReference type="ARBA" id="ARBA00022676"/>
    </source>
</evidence>
<evidence type="ECO:0000313" key="20">
    <source>
        <dbReference type="EMBL" id="RBP94637.1"/>
    </source>
</evidence>
<sequence>MDTSLYLSVNFNFIGHLGIFIGQIFSLSVNLDSLSVSFYLFVHLALYQLFTIKMFETDKWGVLDMELMTDQRFRKTMKYLRAVLIISLIGMALAAVMIGGILVYAKILGPPPLAVPQSTLFFSDDGTVIGESNNGQKRYWAPLDDISPHLIDATVSIEDKNFFEHNGFDYKRIAGAALADIKAMAKVQGASTISQQYARNLFLEHEKTWKRKLLEAFYTIRLEMNYTKKEILEGYLNTIYYGNGAYGAQAASQFYFGKDASELSLAEASILSGIPKGPGIYSPFASAEKADQRQKVILQTMVKNGLISQKEADLAAAEELELVGEHMHPRSKTAPYFQDAVRNALKTQLKLDDRTIELGGLKVYTTLNLKEQEIAEETIDKLISKDSEIQVGVVAMNPKNGYVKAMIGGRDYEASPFNRAVQAVRQPGSTIKPLLYYAALEQGFTPSTPIRSEQTTFRFEDGTLDYTPHNFNSKYADDDITMAQALALSDNVYAVKTHLFLGEETLVNTAKKFGITSKMAKVPSLALGTSGIRVIELANAYSMFANGGKKISPVLIKRVENHKGEVIYEQEPFQMKVLKPDLAFVMTHMMTGIFDRKLNGYAQVTGSTVINDMTRPYAGKSGSTETDSWMAGFTPQLVTAVWTGYDKGQVITKTVDKTYAKNIWIRFMEEAHKGKPAKEFKAPKDTVGVYIDPANGKIAGENCPVKRLTYFAEGTEPVEYCTDHLSHKEENKTEQPEKKPDTPWYKKLFRWAS</sequence>
<evidence type="ECO:0000256" key="1">
    <source>
        <dbReference type="ARBA" id="ARBA00004236"/>
    </source>
</evidence>
<dbReference type="Pfam" id="PF00912">
    <property type="entry name" value="Transgly"/>
    <property type="match status" value="1"/>
</dbReference>
<dbReference type="InterPro" id="IPR001460">
    <property type="entry name" value="PCN-bd_Tpept"/>
</dbReference>
<dbReference type="GO" id="GO:0008955">
    <property type="term" value="F:peptidoglycan glycosyltransferase activity"/>
    <property type="evidence" value="ECO:0007669"/>
    <property type="project" value="UniProtKB-EC"/>
</dbReference>
<evidence type="ECO:0000256" key="4">
    <source>
        <dbReference type="ARBA" id="ARBA00022475"/>
    </source>
</evidence>
<evidence type="ECO:0000256" key="11">
    <source>
        <dbReference type="ARBA" id="ARBA00022984"/>
    </source>
</evidence>
<reference evidence="20 21" key="1">
    <citation type="submission" date="2018-06" db="EMBL/GenBank/DDBJ databases">
        <title>Freshwater and sediment microbial communities from various areas in North America, analyzing microbe dynamics in response to fracking.</title>
        <authorList>
            <person name="Lamendella R."/>
        </authorList>
    </citation>
    <scope>NUCLEOTIDE SEQUENCE [LARGE SCALE GENOMIC DNA]</scope>
    <source>
        <strain evidence="20 21">14_TX</strain>
    </source>
</reference>
<dbReference type="PANTHER" id="PTHR32282:SF11">
    <property type="entry name" value="PENICILLIN-BINDING PROTEIN 1B"/>
    <property type="match status" value="1"/>
</dbReference>
<keyword evidence="4" id="KW-1003">Cell membrane</keyword>
<feature type="transmembrane region" description="Helical" evidence="17">
    <location>
        <begin position="7"/>
        <end position="27"/>
    </location>
</feature>
<dbReference type="GO" id="GO:0009002">
    <property type="term" value="F:serine-type D-Ala-D-Ala carboxypeptidase activity"/>
    <property type="evidence" value="ECO:0007669"/>
    <property type="project" value="UniProtKB-EC"/>
</dbReference>
<keyword evidence="17" id="KW-1133">Transmembrane helix</keyword>
<keyword evidence="21" id="KW-1185">Reference proteome</keyword>
<comment type="similarity">
    <text evidence="3">In the N-terminal section; belongs to the glycosyltransferase 51 family.</text>
</comment>
<dbReference type="Gene3D" id="3.40.710.10">
    <property type="entry name" value="DD-peptidase/beta-lactamase superfamily"/>
    <property type="match status" value="1"/>
</dbReference>
<dbReference type="GO" id="GO:0030288">
    <property type="term" value="C:outer membrane-bounded periplasmic space"/>
    <property type="evidence" value="ECO:0007669"/>
    <property type="project" value="TreeGrafter"/>
</dbReference>
<dbReference type="SUPFAM" id="SSF53955">
    <property type="entry name" value="Lysozyme-like"/>
    <property type="match status" value="1"/>
</dbReference>
<dbReference type="GO" id="GO:0008360">
    <property type="term" value="P:regulation of cell shape"/>
    <property type="evidence" value="ECO:0007669"/>
    <property type="project" value="UniProtKB-KW"/>
</dbReference>
<dbReference type="InterPro" id="IPR023346">
    <property type="entry name" value="Lysozyme-like_dom_sf"/>
</dbReference>
<dbReference type="Proteomes" id="UP000252731">
    <property type="component" value="Unassembled WGS sequence"/>
</dbReference>
<evidence type="ECO:0000259" key="19">
    <source>
        <dbReference type="Pfam" id="PF00912"/>
    </source>
</evidence>
<evidence type="ECO:0000256" key="16">
    <source>
        <dbReference type="ARBA" id="ARBA00049902"/>
    </source>
</evidence>
<feature type="domain" description="Glycosyl transferase family 51" evidence="19">
    <location>
        <begin position="126"/>
        <end position="301"/>
    </location>
</feature>
<keyword evidence="9" id="KW-0378">Hydrolase</keyword>
<dbReference type="AlphaFoldDB" id="A0A366K062"/>
<evidence type="ECO:0000256" key="10">
    <source>
        <dbReference type="ARBA" id="ARBA00022960"/>
    </source>
</evidence>
<dbReference type="GO" id="GO:0071555">
    <property type="term" value="P:cell wall organization"/>
    <property type="evidence" value="ECO:0007669"/>
    <property type="project" value="UniProtKB-KW"/>
</dbReference>
<dbReference type="GO" id="GO:0008658">
    <property type="term" value="F:penicillin binding"/>
    <property type="evidence" value="ECO:0007669"/>
    <property type="project" value="InterPro"/>
</dbReference>
<dbReference type="InterPro" id="IPR012338">
    <property type="entry name" value="Beta-lactam/transpept-like"/>
</dbReference>
<comment type="similarity">
    <text evidence="2">In the C-terminal section; belongs to the transpeptidase family.</text>
</comment>
<feature type="transmembrane region" description="Helical" evidence="17">
    <location>
        <begin position="82"/>
        <end position="105"/>
    </location>
</feature>
<accession>A0A366K062</accession>
<dbReference type="FunFam" id="3.40.710.10:FF:000028">
    <property type="entry name" value="Penicillin-binding protein 1A"/>
    <property type="match status" value="1"/>
</dbReference>
<evidence type="ECO:0000256" key="14">
    <source>
        <dbReference type="ARBA" id="ARBA00023316"/>
    </source>
</evidence>
<evidence type="ECO:0000256" key="12">
    <source>
        <dbReference type="ARBA" id="ARBA00023136"/>
    </source>
</evidence>
<keyword evidence="14" id="KW-0961">Cell wall biogenesis/degradation</keyword>
<dbReference type="NCBIfam" id="TIGR02074">
    <property type="entry name" value="PBP_1a_fam"/>
    <property type="match status" value="1"/>
</dbReference>
<comment type="subcellular location">
    <subcellularLocation>
        <location evidence="1">Cell membrane</location>
    </subcellularLocation>
</comment>
<evidence type="ECO:0000256" key="3">
    <source>
        <dbReference type="ARBA" id="ARBA00007739"/>
    </source>
</evidence>
<protein>
    <submittedName>
        <fullName evidence="20">1A family penicillin-binding protein</fullName>
    </submittedName>
</protein>
<evidence type="ECO:0000313" key="21">
    <source>
        <dbReference type="Proteomes" id="UP000252731"/>
    </source>
</evidence>
<dbReference type="InterPro" id="IPR036950">
    <property type="entry name" value="PBP_transglycosylase"/>
</dbReference>
<dbReference type="Gene3D" id="1.10.3810.10">
    <property type="entry name" value="Biosynthetic peptidoglycan transglycosylase-like"/>
    <property type="match status" value="1"/>
</dbReference>
<keyword evidence="12 17" id="KW-0472">Membrane</keyword>
<evidence type="ECO:0000259" key="18">
    <source>
        <dbReference type="Pfam" id="PF00905"/>
    </source>
</evidence>
<evidence type="ECO:0000256" key="2">
    <source>
        <dbReference type="ARBA" id="ARBA00007090"/>
    </source>
</evidence>
<comment type="catalytic activity">
    <reaction evidence="16">
        <text>[GlcNAc-(1-&gt;4)-Mur2Ac(oyl-L-Ala-gamma-D-Glu-L-Lys-D-Ala-D-Ala)](n)-di-trans,octa-cis-undecaprenyl diphosphate + beta-D-GlcNAc-(1-&gt;4)-Mur2Ac(oyl-L-Ala-gamma-D-Glu-L-Lys-D-Ala-D-Ala)-di-trans,octa-cis-undecaprenyl diphosphate = [GlcNAc-(1-&gt;4)-Mur2Ac(oyl-L-Ala-gamma-D-Glu-L-Lys-D-Ala-D-Ala)](n+1)-di-trans,octa-cis-undecaprenyl diphosphate + di-trans,octa-cis-undecaprenyl diphosphate + H(+)</text>
        <dbReference type="Rhea" id="RHEA:23708"/>
        <dbReference type="Rhea" id="RHEA-COMP:9602"/>
        <dbReference type="Rhea" id="RHEA-COMP:9603"/>
        <dbReference type="ChEBI" id="CHEBI:15378"/>
        <dbReference type="ChEBI" id="CHEBI:58405"/>
        <dbReference type="ChEBI" id="CHEBI:60033"/>
        <dbReference type="ChEBI" id="CHEBI:78435"/>
        <dbReference type="EC" id="2.4.99.28"/>
    </reaction>
</comment>
<proteinExistence type="inferred from homology"/>
<dbReference type="GO" id="GO:0006508">
    <property type="term" value="P:proteolysis"/>
    <property type="evidence" value="ECO:0007669"/>
    <property type="project" value="UniProtKB-KW"/>
</dbReference>
<dbReference type="FunFam" id="1.10.3810.10:FF:000001">
    <property type="entry name" value="Penicillin-binding protein 1A"/>
    <property type="match status" value="1"/>
</dbReference>
<evidence type="ECO:0000256" key="9">
    <source>
        <dbReference type="ARBA" id="ARBA00022801"/>
    </source>
</evidence>
<keyword evidence="17" id="KW-0812">Transmembrane</keyword>
<keyword evidence="6" id="KW-0645">Protease</keyword>
<dbReference type="InterPro" id="IPR001264">
    <property type="entry name" value="Glyco_trans_51"/>
</dbReference>
<name>A0A366K062_CYTFI</name>
<gene>
    <name evidence="20" type="ORF">DFO70_104278</name>
</gene>
<keyword evidence="7" id="KW-0328">Glycosyltransferase</keyword>
<evidence type="ECO:0000256" key="15">
    <source>
        <dbReference type="ARBA" id="ARBA00034000"/>
    </source>
</evidence>
<organism evidence="20 21">
    <name type="scientific">Cytobacillus firmus</name>
    <name type="common">Bacillus firmus</name>
    <dbReference type="NCBI Taxonomy" id="1399"/>
    <lineage>
        <taxon>Bacteria</taxon>
        <taxon>Bacillati</taxon>
        <taxon>Bacillota</taxon>
        <taxon>Bacilli</taxon>
        <taxon>Bacillales</taxon>
        <taxon>Bacillaceae</taxon>
        <taxon>Cytobacillus</taxon>
    </lineage>
</organism>
<evidence type="ECO:0000256" key="13">
    <source>
        <dbReference type="ARBA" id="ARBA00023268"/>
    </source>
</evidence>
<keyword evidence="5" id="KW-0121">Carboxypeptidase</keyword>
<dbReference type="GO" id="GO:0009252">
    <property type="term" value="P:peptidoglycan biosynthetic process"/>
    <property type="evidence" value="ECO:0007669"/>
    <property type="project" value="UniProtKB-KW"/>
</dbReference>
<dbReference type="InterPro" id="IPR050396">
    <property type="entry name" value="Glycosyltr_51/Transpeptidase"/>
</dbReference>
<dbReference type="GO" id="GO:0005886">
    <property type="term" value="C:plasma membrane"/>
    <property type="evidence" value="ECO:0007669"/>
    <property type="project" value="UniProtKB-SubCell"/>
</dbReference>
<evidence type="ECO:0000256" key="8">
    <source>
        <dbReference type="ARBA" id="ARBA00022679"/>
    </source>
</evidence>
<dbReference type="PANTHER" id="PTHR32282">
    <property type="entry name" value="BINDING PROTEIN TRANSPEPTIDASE, PUTATIVE-RELATED"/>
    <property type="match status" value="1"/>
</dbReference>
<keyword evidence="13" id="KW-0511">Multifunctional enzyme</keyword>
<evidence type="ECO:0000256" key="6">
    <source>
        <dbReference type="ARBA" id="ARBA00022670"/>
    </source>
</evidence>
<feature type="transmembrane region" description="Helical" evidence="17">
    <location>
        <begin position="33"/>
        <end position="50"/>
    </location>
</feature>
<comment type="caution">
    <text evidence="20">The sequence shown here is derived from an EMBL/GenBank/DDBJ whole genome shotgun (WGS) entry which is preliminary data.</text>
</comment>
<dbReference type="SUPFAM" id="SSF56601">
    <property type="entry name" value="beta-lactamase/transpeptidase-like"/>
    <property type="match status" value="1"/>
</dbReference>
<dbReference type="STRING" id="1399.VL14_09080"/>
<evidence type="ECO:0000256" key="5">
    <source>
        <dbReference type="ARBA" id="ARBA00022645"/>
    </source>
</evidence>
<keyword evidence="8" id="KW-0808">Transferase</keyword>
<dbReference type="EMBL" id="QNSF01000004">
    <property type="protein sequence ID" value="RBP94637.1"/>
    <property type="molecule type" value="Genomic_DNA"/>
</dbReference>
<feature type="domain" description="Penicillin-binding protein transpeptidase" evidence="18">
    <location>
        <begin position="392"/>
        <end position="642"/>
    </location>
</feature>